<keyword evidence="10 13" id="KW-0408">Iron</keyword>
<evidence type="ECO:0000256" key="12">
    <source>
        <dbReference type="ARBA" id="ARBA00023136"/>
    </source>
</evidence>
<keyword evidence="7" id="KW-0256">Endoplasmic reticulum</keyword>
<evidence type="ECO:0000256" key="2">
    <source>
        <dbReference type="ARBA" id="ARBA00004174"/>
    </source>
</evidence>
<protein>
    <submittedName>
        <fullName evidence="15">Putative cytochrome</fullName>
    </submittedName>
</protein>
<dbReference type="GO" id="GO:0005789">
    <property type="term" value="C:endoplasmic reticulum membrane"/>
    <property type="evidence" value="ECO:0007669"/>
    <property type="project" value="UniProtKB-SubCell"/>
</dbReference>
<dbReference type="InterPro" id="IPR050476">
    <property type="entry name" value="Insect_CytP450_Detox"/>
</dbReference>
<keyword evidence="6 13" id="KW-0479">Metal-binding</keyword>
<dbReference type="PRINTS" id="PR00385">
    <property type="entry name" value="P450"/>
</dbReference>
<dbReference type="EMBL" id="GEFH01000035">
    <property type="protein sequence ID" value="JAP68546.1"/>
    <property type="molecule type" value="mRNA"/>
</dbReference>
<organism evidence="15">
    <name type="scientific">Hyalomma excavatum</name>
    <dbReference type="NCBI Taxonomy" id="257692"/>
    <lineage>
        <taxon>Eukaryota</taxon>
        <taxon>Metazoa</taxon>
        <taxon>Ecdysozoa</taxon>
        <taxon>Arthropoda</taxon>
        <taxon>Chelicerata</taxon>
        <taxon>Arachnida</taxon>
        <taxon>Acari</taxon>
        <taxon>Parasitiformes</taxon>
        <taxon>Ixodida</taxon>
        <taxon>Ixodoidea</taxon>
        <taxon>Ixodidae</taxon>
        <taxon>Hyalomminae</taxon>
        <taxon>Hyalomma</taxon>
    </lineage>
</organism>
<dbReference type="AlphaFoldDB" id="A0A131XS89"/>
<evidence type="ECO:0000313" key="15">
    <source>
        <dbReference type="EMBL" id="JAP68546.1"/>
    </source>
</evidence>
<evidence type="ECO:0000256" key="4">
    <source>
        <dbReference type="ARBA" id="ARBA00010617"/>
    </source>
</evidence>
<evidence type="ECO:0000256" key="11">
    <source>
        <dbReference type="ARBA" id="ARBA00023033"/>
    </source>
</evidence>
<proteinExistence type="evidence at transcript level"/>
<keyword evidence="11 14" id="KW-0503">Monooxygenase</keyword>
<dbReference type="GO" id="GO:0004497">
    <property type="term" value="F:monooxygenase activity"/>
    <property type="evidence" value="ECO:0007669"/>
    <property type="project" value="UniProtKB-KW"/>
</dbReference>
<dbReference type="GO" id="GO:0016705">
    <property type="term" value="F:oxidoreductase activity, acting on paired donors, with incorporation or reduction of molecular oxygen"/>
    <property type="evidence" value="ECO:0007669"/>
    <property type="project" value="InterPro"/>
</dbReference>
<evidence type="ECO:0000256" key="8">
    <source>
        <dbReference type="ARBA" id="ARBA00022848"/>
    </source>
</evidence>
<evidence type="ECO:0000256" key="6">
    <source>
        <dbReference type="ARBA" id="ARBA00022723"/>
    </source>
</evidence>
<keyword evidence="8" id="KW-0492">Microsome</keyword>
<dbReference type="FunFam" id="1.10.630.10:FF:000182">
    <property type="entry name" value="Cytochrome P450 3A4"/>
    <property type="match status" value="1"/>
</dbReference>
<evidence type="ECO:0000256" key="3">
    <source>
        <dbReference type="ARBA" id="ARBA00004406"/>
    </source>
</evidence>
<dbReference type="PANTHER" id="PTHR24292">
    <property type="entry name" value="CYTOCHROME P450"/>
    <property type="match status" value="1"/>
</dbReference>
<dbReference type="Gene3D" id="1.10.630.10">
    <property type="entry name" value="Cytochrome P450"/>
    <property type="match status" value="1"/>
</dbReference>
<dbReference type="Pfam" id="PF00067">
    <property type="entry name" value="p450"/>
    <property type="match status" value="1"/>
</dbReference>
<accession>A0A131XS89</accession>
<dbReference type="SUPFAM" id="SSF48264">
    <property type="entry name" value="Cytochrome P450"/>
    <property type="match status" value="1"/>
</dbReference>
<feature type="non-terminal residue" evidence="15">
    <location>
        <position position="1"/>
    </location>
</feature>
<dbReference type="GO" id="GO:0020037">
    <property type="term" value="F:heme binding"/>
    <property type="evidence" value="ECO:0007669"/>
    <property type="project" value="InterPro"/>
</dbReference>
<evidence type="ECO:0000256" key="10">
    <source>
        <dbReference type="ARBA" id="ARBA00023004"/>
    </source>
</evidence>
<name>A0A131XS89_9ACAR</name>
<feature type="binding site" description="axial binding residue" evidence="13">
    <location>
        <position position="368"/>
    </location>
    <ligand>
        <name>heme</name>
        <dbReference type="ChEBI" id="CHEBI:30413"/>
    </ligand>
    <ligandPart>
        <name>Fe</name>
        <dbReference type="ChEBI" id="CHEBI:18248"/>
    </ligandPart>
</feature>
<dbReference type="InterPro" id="IPR036396">
    <property type="entry name" value="Cyt_P450_sf"/>
</dbReference>
<comment type="cofactor">
    <cofactor evidence="1 13">
        <name>heme</name>
        <dbReference type="ChEBI" id="CHEBI:30413"/>
    </cofactor>
</comment>
<keyword evidence="9 14" id="KW-0560">Oxidoreductase</keyword>
<evidence type="ECO:0000256" key="14">
    <source>
        <dbReference type="RuleBase" id="RU000461"/>
    </source>
</evidence>
<keyword evidence="5 13" id="KW-0349">Heme</keyword>
<dbReference type="PRINTS" id="PR00463">
    <property type="entry name" value="EP450I"/>
</dbReference>
<dbReference type="PANTHER" id="PTHR24292:SF102">
    <property type="entry name" value="CYTOCHROME P450 FAMILY-RELATED"/>
    <property type="match status" value="1"/>
</dbReference>
<comment type="similarity">
    <text evidence="4 14">Belongs to the cytochrome P450 family.</text>
</comment>
<evidence type="ECO:0000256" key="1">
    <source>
        <dbReference type="ARBA" id="ARBA00001971"/>
    </source>
</evidence>
<dbReference type="InterPro" id="IPR001128">
    <property type="entry name" value="Cyt_P450"/>
</dbReference>
<reference evidence="15" key="1">
    <citation type="journal article" date="2017" name="Ticks Tick Borne Dis.">
        <title>An insight into the sialome of Hyalomma excavatum.</title>
        <authorList>
            <person name="Ribeiro J.M."/>
            <person name="Slovak M."/>
            <person name="Francischetti I.M."/>
        </authorList>
    </citation>
    <scope>NUCLEOTIDE SEQUENCE</scope>
    <source>
        <strain evidence="15">Samish</strain>
        <tissue evidence="15">Salivary glands</tissue>
    </source>
</reference>
<sequence>LEDCNTFIDRGNVFELEPLPDYRHKMIISAPVSRWREMRAVLSPAFTISKLSQIFVIMDKCSDTMMQKLEEKLSGNASVEITSSFRRATIDTMFKAGYGVDLKVQESPPGGFFDELGRGAEQLLRTVPICGVSFIANCFPELYHFWYLLSWLTSRIAVPFFMVTTMLVCPILNERKALNLREKADVLQLLLNKESKGQLSLSEGHGFDGKTKLALTKDEVVANSAFYLIAGMEATPNTMGMTLHLIARHPEVHEKLRAEIQRVLKRDGKLTQKNVSEMTYLDMVLNESMRFYPGVVGFVSRRPERDYEFNGMKIPRGLSIMAAVSYIHQDPELWPEPDKFDPERFNPENKPNIHPISFQPFGRGPRACLGRNFALLEMKLILSKVLARFKVSVDEEHHKNGLDVGSAFIAAFVPNGVWLKLDKYEE</sequence>
<evidence type="ECO:0000256" key="13">
    <source>
        <dbReference type="PIRSR" id="PIRSR602401-1"/>
    </source>
</evidence>
<evidence type="ECO:0000256" key="7">
    <source>
        <dbReference type="ARBA" id="ARBA00022824"/>
    </source>
</evidence>
<dbReference type="InterPro" id="IPR002401">
    <property type="entry name" value="Cyt_P450_E_grp-I"/>
</dbReference>
<keyword evidence="12" id="KW-0472">Membrane</keyword>
<dbReference type="InterPro" id="IPR017972">
    <property type="entry name" value="Cyt_P450_CS"/>
</dbReference>
<comment type="subcellular location">
    <subcellularLocation>
        <location evidence="3">Endoplasmic reticulum membrane</location>
        <topology evidence="3">Peripheral membrane protein</topology>
    </subcellularLocation>
    <subcellularLocation>
        <location evidence="2">Microsome membrane</location>
        <topology evidence="2">Peripheral membrane protein</topology>
    </subcellularLocation>
</comment>
<dbReference type="PROSITE" id="PS00086">
    <property type="entry name" value="CYTOCHROME_P450"/>
    <property type="match status" value="1"/>
</dbReference>
<evidence type="ECO:0000256" key="9">
    <source>
        <dbReference type="ARBA" id="ARBA00023002"/>
    </source>
</evidence>
<dbReference type="GO" id="GO:0005506">
    <property type="term" value="F:iron ion binding"/>
    <property type="evidence" value="ECO:0007669"/>
    <property type="project" value="InterPro"/>
</dbReference>
<evidence type="ECO:0000256" key="5">
    <source>
        <dbReference type="ARBA" id="ARBA00022617"/>
    </source>
</evidence>